<evidence type="ECO:0000313" key="1">
    <source>
        <dbReference type="EMBL" id="VFS58099.1"/>
    </source>
</evidence>
<keyword evidence="2" id="KW-1185">Reference proteome</keyword>
<name>A0A485ANV6_KLUCR</name>
<evidence type="ECO:0000313" key="2">
    <source>
        <dbReference type="Proteomes" id="UP000401081"/>
    </source>
</evidence>
<protein>
    <submittedName>
        <fullName evidence="1">Uncharacterized protein</fullName>
    </submittedName>
</protein>
<sequence length="41" mass="4824">MYVWVRSAVFKTLSMFQTKKSFFPWRKLKSRVSCCSATSLS</sequence>
<proteinExistence type="predicted"/>
<reference evidence="1 2" key="1">
    <citation type="submission" date="2019-03" db="EMBL/GenBank/DDBJ databases">
        <authorList>
            <consortium name="Pathogen Informatics"/>
        </authorList>
    </citation>
    <scope>NUCLEOTIDE SEQUENCE [LARGE SCALE GENOMIC DNA]</scope>
    <source>
        <strain evidence="1 2">NCTC12993</strain>
    </source>
</reference>
<dbReference type="EMBL" id="CAADJD010000011">
    <property type="protein sequence ID" value="VFS58099.1"/>
    <property type="molecule type" value="Genomic_DNA"/>
</dbReference>
<dbReference type="AlphaFoldDB" id="A0A485ANV6"/>
<gene>
    <name evidence="1" type="ORF">NCTC12993_00923</name>
</gene>
<dbReference type="Proteomes" id="UP000401081">
    <property type="component" value="Unassembled WGS sequence"/>
</dbReference>
<accession>A0A485ANV6</accession>
<organism evidence="1 2">
    <name type="scientific">Kluyvera cryocrescens</name>
    <name type="common">Kluyvera citrophila</name>
    <dbReference type="NCBI Taxonomy" id="580"/>
    <lineage>
        <taxon>Bacteria</taxon>
        <taxon>Pseudomonadati</taxon>
        <taxon>Pseudomonadota</taxon>
        <taxon>Gammaproteobacteria</taxon>
        <taxon>Enterobacterales</taxon>
        <taxon>Enterobacteriaceae</taxon>
        <taxon>Kluyvera</taxon>
    </lineage>
</organism>